<dbReference type="PROSITE" id="PS50194">
    <property type="entry name" value="FILAMIN_REPEAT"/>
    <property type="match status" value="1"/>
</dbReference>
<dbReference type="InterPro" id="IPR006571">
    <property type="entry name" value="TLDc_dom"/>
</dbReference>
<accession>A0ABQ8ZBV6</accession>
<feature type="domain" description="B box-type" evidence="4">
    <location>
        <begin position="250"/>
        <end position="292"/>
    </location>
</feature>
<dbReference type="Gene3D" id="3.30.160.60">
    <property type="entry name" value="Classic Zinc Finger"/>
    <property type="match status" value="2"/>
</dbReference>
<keyword evidence="3" id="KW-0175">Coiled coil</keyword>
<protein>
    <recommendedName>
        <fullName evidence="8">B box-type domain-containing protein</fullName>
    </recommendedName>
</protein>
<evidence type="ECO:0000259" key="5">
    <source>
        <dbReference type="PROSITE" id="PS51886"/>
    </source>
</evidence>
<proteinExistence type="predicted"/>
<dbReference type="EMBL" id="JAOAOG010000021">
    <property type="protein sequence ID" value="KAJ6254378.1"/>
    <property type="molecule type" value="Genomic_DNA"/>
</dbReference>
<evidence type="ECO:0008006" key="8">
    <source>
        <dbReference type="Google" id="ProtNLM"/>
    </source>
</evidence>
<feature type="domain" description="B box-type" evidence="4">
    <location>
        <begin position="71"/>
        <end position="111"/>
    </location>
</feature>
<keyword evidence="1" id="KW-0479">Metal-binding</keyword>
<dbReference type="Proteomes" id="UP001150062">
    <property type="component" value="Unassembled WGS sequence"/>
</dbReference>
<dbReference type="PANTHER" id="PTHR25462:SF296">
    <property type="entry name" value="MEIOTIC P26, ISOFORM F"/>
    <property type="match status" value="1"/>
</dbReference>
<feature type="domain" description="TLDc" evidence="5">
    <location>
        <begin position="574"/>
        <end position="755"/>
    </location>
</feature>
<keyword evidence="7" id="KW-1185">Reference proteome</keyword>
<dbReference type="InterPro" id="IPR047153">
    <property type="entry name" value="TRIM45/56/19-like"/>
</dbReference>
<dbReference type="InterPro" id="IPR017868">
    <property type="entry name" value="Filamin/ABP280_repeat-like"/>
</dbReference>
<dbReference type="PROSITE" id="PS51886">
    <property type="entry name" value="TLDC"/>
    <property type="match status" value="1"/>
</dbReference>
<evidence type="ECO:0000313" key="7">
    <source>
        <dbReference type="Proteomes" id="UP001150062"/>
    </source>
</evidence>
<dbReference type="CDD" id="cd19756">
    <property type="entry name" value="Bbox2"/>
    <property type="match status" value="2"/>
</dbReference>
<dbReference type="SMART" id="SM00336">
    <property type="entry name" value="BBOX"/>
    <property type="match status" value="3"/>
</dbReference>
<feature type="repeat" description="Filamin" evidence="2">
    <location>
        <begin position="533"/>
        <end position="562"/>
    </location>
</feature>
<name>A0ABQ8ZBV6_9EUKA</name>
<evidence type="ECO:0000256" key="1">
    <source>
        <dbReference type="PROSITE-ProRule" id="PRU00024"/>
    </source>
</evidence>
<dbReference type="Gene3D" id="2.60.40.10">
    <property type="entry name" value="Immunoglobulins"/>
    <property type="match status" value="1"/>
</dbReference>
<evidence type="ECO:0000256" key="2">
    <source>
        <dbReference type="PROSITE-ProRule" id="PRU00087"/>
    </source>
</evidence>
<dbReference type="Gene3D" id="4.10.830.40">
    <property type="match status" value="1"/>
</dbReference>
<evidence type="ECO:0000259" key="4">
    <source>
        <dbReference type="PROSITE" id="PS50119"/>
    </source>
</evidence>
<reference evidence="6" key="1">
    <citation type="submission" date="2022-08" db="EMBL/GenBank/DDBJ databases">
        <title>Novel sulfate-reducing endosymbionts in the free-living metamonad Anaeramoeba.</title>
        <authorList>
            <person name="Jerlstrom-Hultqvist J."/>
            <person name="Cepicka I."/>
            <person name="Gallot-Lavallee L."/>
            <person name="Salas-Leiva D."/>
            <person name="Curtis B.A."/>
            <person name="Zahonova K."/>
            <person name="Pipaliya S."/>
            <person name="Dacks J."/>
            <person name="Roger A.J."/>
        </authorList>
    </citation>
    <scope>NUCLEOTIDE SEQUENCE</scope>
    <source>
        <strain evidence="6">Schooner1</strain>
    </source>
</reference>
<feature type="coiled-coil region" evidence="3">
    <location>
        <begin position="289"/>
        <end position="392"/>
    </location>
</feature>
<dbReference type="InterPro" id="IPR014756">
    <property type="entry name" value="Ig_E-set"/>
</dbReference>
<dbReference type="SUPFAM" id="SSF81296">
    <property type="entry name" value="E set domains"/>
    <property type="match status" value="1"/>
</dbReference>
<gene>
    <name evidence="6" type="ORF">M0813_01214</name>
</gene>
<evidence type="ECO:0000256" key="3">
    <source>
        <dbReference type="SAM" id="Coils"/>
    </source>
</evidence>
<dbReference type="PROSITE" id="PS50119">
    <property type="entry name" value="ZF_BBOX"/>
    <property type="match status" value="3"/>
</dbReference>
<dbReference type="PANTHER" id="PTHR25462">
    <property type="entry name" value="BONUS, ISOFORM C-RELATED"/>
    <property type="match status" value="1"/>
</dbReference>
<dbReference type="InterPro" id="IPR013783">
    <property type="entry name" value="Ig-like_fold"/>
</dbReference>
<dbReference type="Pfam" id="PF07534">
    <property type="entry name" value="TLD"/>
    <property type="match status" value="1"/>
</dbReference>
<keyword evidence="1" id="KW-0863">Zinc-finger</keyword>
<feature type="domain" description="B box-type" evidence="4">
    <location>
        <begin position="16"/>
        <end position="65"/>
    </location>
</feature>
<dbReference type="InterPro" id="IPR000315">
    <property type="entry name" value="Znf_B-box"/>
</dbReference>
<comment type="caution">
    <text evidence="6">The sequence shown here is derived from an EMBL/GenBank/DDBJ whole genome shotgun (WGS) entry which is preliminary data.</text>
</comment>
<evidence type="ECO:0000313" key="6">
    <source>
        <dbReference type="EMBL" id="KAJ6254378.1"/>
    </source>
</evidence>
<dbReference type="SUPFAM" id="SSF57845">
    <property type="entry name" value="B-box zinc-binding domain"/>
    <property type="match status" value="2"/>
</dbReference>
<dbReference type="CDD" id="cd19757">
    <property type="entry name" value="Bbox1"/>
    <property type="match status" value="1"/>
</dbReference>
<dbReference type="Pfam" id="PF00643">
    <property type="entry name" value="zf-B_box"/>
    <property type="match status" value="2"/>
</dbReference>
<sequence length="763" mass="90093">MTTNHPIQQKIEKSEEEIIWCDVCLQDDRKVEAIVYCDDCKENQCKECDSMHQMTKFRKHRRTYPKIKDLNSTENCPSHQNSKLSRYCKNCQKLICSECLLDHTNHETISFDQPMDFYKELIDEQKQCTQNHFEGINEKFEQLNNSEREMKSNKETILREISEFYLNQKKLLDILEQNEIKLTNDFFEQISTIMKIKKQTSKNSKSSTETLLKQFNKLESNIKQSNSFGFYKLFSQMQLAKNLQEKSNSQFPILCKEHKNQVYKYFCLDHKQLLCSDCLTLNHSKCNQVVSLEEGYEKIQNELDELINVIHSIKEKKIEFVRKIQNEKFKSLKEKQINMELVKTNYQKLNELTQQQFKEMNEEISNQQNEKYLILNKQSMEIQKEIEEFNEKSEMIIKEIEICKKYKDYQQILLNFLKLKKLMPILNENENNQLICNSKFNKINSISNDLMENLKNWKLNITFDPNKTLINLPDEIQLENKLKFTILIKNQFDEIVNAQEFNPKAEIINSNSNEMITEITKFKEGSNQELIGEYLFQEEGEYHIIMSINDQKIPKSPFNLEVIDQSIFLEKESEILQGENNPKFNQILEKWIEEAGCFSNLKKRFNSRTDGWKISTFHEKCDNKGKSIVLIKLKNNSLFGGFAAIDWDSYGRYKQSNRNKSFLFSLISLDPDFEEPLKMPIYRKRSKEILCLRNYGTIFGRDLILGNGDDDDHENMNEGNYSALGFAYKPPLGYEAGSSQAQNFLAGSSENWDIFQIEIFCEK</sequence>
<keyword evidence="1" id="KW-0862">Zinc</keyword>
<organism evidence="6 7">
    <name type="scientific">Anaeramoeba flamelloides</name>
    <dbReference type="NCBI Taxonomy" id="1746091"/>
    <lineage>
        <taxon>Eukaryota</taxon>
        <taxon>Metamonada</taxon>
        <taxon>Anaeramoebidae</taxon>
        <taxon>Anaeramoeba</taxon>
    </lineage>
</organism>